<keyword evidence="4" id="KW-1003">Cell membrane</keyword>
<evidence type="ECO:0000256" key="2">
    <source>
        <dbReference type="ARBA" id="ARBA00008034"/>
    </source>
</evidence>
<feature type="transmembrane region" description="Helical" evidence="9">
    <location>
        <begin position="200"/>
        <end position="220"/>
    </location>
</feature>
<feature type="transmembrane region" description="Helical" evidence="9">
    <location>
        <begin position="6"/>
        <end position="25"/>
    </location>
</feature>
<evidence type="ECO:0000256" key="5">
    <source>
        <dbReference type="ARBA" id="ARBA00022692"/>
    </source>
</evidence>
<evidence type="ECO:0000256" key="9">
    <source>
        <dbReference type="SAM" id="Phobius"/>
    </source>
</evidence>
<evidence type="ECO:0000256" key="3">
    <source>
        <dbReference type="ARBA" id="ARBA00022448"/>
    </source>
</evidence>
<evidence type="ECO:0000313" key="11">
    <source>
        <dbReference type="Proteomes" id="UP001519306"/>
    </source>
</evidence>
<feature type="transmembrane region" description="Helical" evidence="9">
    <location>
        <begin position="171"/>
        <end position="194"/>
    </location>
</feature>
<dbReference type="Pfam" id="PF00950">
    <property type="entry name" value="ABC-3"/>
    <property type="match status" value="1"/>
</dbReference>
<dbReference type="InterPro" id="IPR001626">
    <property type="entry name" value="ABC_TroCD"/>
</dbReference>
<feature type="transmembrane region" description="Helical" evidence="9">
    <location>
        <begin position="227"/>
        <end position="245"/>
    </location>
</feature>
<accession>A0ABS4KD19</accession>
<evidence type="ECO:0000256" key="7">
    <source>
        <dbReference type="ARBA" id="ARBA00023136"/>
    </source>
</evidence>
<keyword evidence="5 8" id="KW-0812">Transmembrane</keyword>
<dbReference type="SUPFAM" id="SSF46785">
    <property type="entry name" value="Winged helix' DNA-binding domain"/>
    <property type="match status" value="1"/>
</dbReference>
<dbReference type="Proteomes" id="UP001519306">
    <property type="component" value="Unassembled WGS sequence"/>
</dbReference>
<comment type="caution">
    <text evidence="10">The sequence shown here is derived from an EMBL/GenBank/DDBJ whole genome shotgun (WGS) entry which is preliminary data.</text>
</comment>
<evidence type="ECO:0000256" key="4">
    <source>
        <dbReference type="ARBA" id="ARBA00022475"/>
    </source>
</evidence>
<proteinExistence type="inferred from homology"/>
<evidence type="ECO:0000313" key="10">
    <source>
        <dbReference type="EMBL" id="MBP2025673.1"/>
    </source>
</evidence>
<gene>
    <name evidence="10" type="ORF">J2Z71_001216</name>
</gene>
<dbReference type="InterPro" id="IPR036390">
    <property type="entry name" value="WH_DNA-bd_sf"/>
</dbReference>
<keyword evidence="11" id="KW-1185">Reference proteome</keyword>
<dbReference type="PANTHER" id="PTHR30477">
    <property type="entry name" value="ABC-TRANSPORTER METAL-BINDING PROTEIN"/>
    <property type="match status" value="1"/>
</dbReference>
<keyword evidence="3 8" id="KW-0813">Transport</keyword>
<feature type="transmembrane region" description="Helical" evidence="9">
    <location>
        <begin position="56"/>
        <end position="76"/>
    </location>
</feature>
<sequence length="369" mass="41361">MMIESLYVLIMTSMACALIGSFLMLRKLSMVSDAISHSVLLGIVLAYFITKDITSPFLIIGAALFGVFTVFAIEMLSSTGLVKSDDAVGIVFPLFFSIAVILITKYARNVHLDTDMVLMGEVIMSPLNRINILGLSVPKSLFQMSIMFLLNLIFVVVFFKELKISTFDEEFATIAGFSATILFYTLMTLSSLTAVVAFEAVGAILVVSFLITPAASAYLITKDLKNMLIATLLYSLVNSILGYYLSLYFNVSMSGMTAVIAGITFFLTFMFNRKGLITSIILSRKRKEQFKMELMLMHIGNHMGETDESKELGINTIKDHLNWSEEELKKVASKLINQGIVYRYNELETYRLTKKGFEKYEKIKFIYGM</sequence>
<keyword evidence="7 9" id="KW-0472">Membrane</keyword>
<name>A0ABS4KD19_9FIRM</name>
<dbReference type="EMBL" id="JAGGLJ010000010">
    <property type="protein sequence ID" value="MBP2025673.1"/>
    <property type="molecule type" value="Genomic_DNA"/>
</dbReference>
<evidence type="ECO:0000256" key="1">
    <source>
        <dbReference type="ARBA" id="ARBA00004651"/>
    </source>
</evidence>
<evidence type="ECO:0000256" key="8">
    <source>
        <dbReference type="RuleBase" id="RU003943"/>
    </source>
</evidence>
<feature type="transmembrane region" description="Helical" evidence="9">
    <location>
        <begin position="88"/>
        <end position="107"/>
    </location>
</feature>
<dbReference type="PANTHER" id="PTHR30477:SF8">
    <property type="entry name" value="METAL TRANSPORT SYSTEM MEMBRANE PROTEIN CT_070-RELATED"/>
    <property type="match status" value="1"/>
</dbReference>
<dbReference type="Gene3D" id="1.10.3470.10">
    <property type="entry name" value="ABC transporter involved in vitamin B12 uptake, BtuC"/>
    <property type="match status" value="1"/>
</dbReference>
<feature type="transmembrane region" description="Helical" evidence="9">
    <location>
        <begin position="251"/>
        <end position="271"/>
    </location>
</feature>
<dbReference type="SUPFAM" id="SSF81345">
    <property type="entry name" value="ABC transporter involved in vitamin B12 uptake, BtuC"/>
    <property type="match status" value="1"/>
</dbReference>
<evidence type="ECO:0000256" key="6">
    <source>
        <dbReference type="ARBA" id="ARBA00022989"/>
    </source>
</evidence>
<protein>
    <submittedName>
        <fullName evidence="10">Manganese/zinc/iron transport system permease protein</fullName>
    </submittedName>
</protein>
<dbReference type="InterPro" id="IPR037294">
    <property type="entry name" value="ABC_BtuC-like"/>
</dbReference>
<comment type="similarity">
    <text evidence="2 8">Belongs to the ABC-3 integral membrane protein family.</text>
</comment>
<dbReference type="RefSeq" id="WP_342590804.1">
    <property type="nucleotide sequence ID" value="NZ_JAGGLJ010000010.1"/>
</dbReference>
<dbReference type="CDD" id="cd06550">
    <property type="entry name" value="TM_ABC_iron-siderophores_like"/>
    <property type="match status" value="1"/>
</dbReference>
<reference evidence="10 11" key="1">
    <citation type="submission" date="2021-03" db="EMBL/GenBank/DDBJ databases">
        <title>Genomic Encyclopedia of Type Strains, Phase IV (KMG-IV): sequencing the most valuable type-strain genomes for metagenomic binning, comparative biology and taxonomic classification.</title>
        <authorList>
            <person name="Goeker M."/>
        </authorList>
    </citation>
    <scope>NUCLEOTIDE SEQUENCE [LARGE SCALE GENOMIC DNA]</scope>
    <source>
        <strain evidence="10 11">DSM 27563</strain>
    </source>
</reference>
<keyword evidence="6 9" id="KW-1133">Transmembrane helix</keyword>
<organism evidence="10 11">
    <name type="scientific">Peptoniphilus stercorisuis</name>
    <dbReference type="NCBI Taxonomy" id="1436965"/>
    <lineage>
        <taxon>Bacteria</taxon>
        <taxon>Bacillati</taxon>
        <taxon>Bacillota</taxon>
        <taxon>Tissierellia</taxon>
        <taxon>Tissierellales</taxon>
        <taxon>Peptoniphilaceae</taxon>
        <taxon>Peptoniphilus</taxon>
    </lineage>
</organism>
<comment type="subcellular location">
    <subcellularLocation>
        <location evidence="1 8">Cell membrane</location>
        <topology evidence="1 8">Multi-pass membrane protein</topology>
    </subcellularLocation>
</comment>
<feature type="transmembrane region" description="Helical" evidence="9">
    <location>
        <begin position="141"/>
        <end position="159"/>
    </location>
</feature>